<dbReference type="EMBL" id="BARS01036492">
    <property type="protein sequence ID" value="GAG15780.1"/>
    <property type="molecule type" value="Genomic_DNA"/>
</dbReference>
<feature type="non-terminal residue" evidence="1">
    <location>
        <position position="81"/>
    </location>
</feature>
<evidence type="ECO:0000313" key="1">
    <source>
        <dbReference type="EMBL" id="GAG15780.1"/>
    </source>
</evidence>
<sequence length="81" mass="9732">MKVSAREIVRLLNNRHSEDIFVDECKNGPTWFGSHLRLDAWVMKRKWSPITTIGYEVKVSRSDFLNDDKWQGYLQYCNQFY</sequence>
<accession>X0VBS4</accession>
<name>X0VBS4_9ZZZZ</name>
<proteinExistence type="predicted"/>
<organism evidence="1">
    <name type="scientific">marine sediment metagenome</name>
    <dbReference type="NCBI Taxonomy" id="412755"/>
    <lineage>
        <taxon>unclassified sequences</taxon>
        <taxon>metagenomes</taxon>
        <taxon>ecological metagenomes</taxon>
    </lineage>
</organism>
<dbReference type="AlphaFoldDB" id="X0VBS4"/>
<comment type="caution">
    <text evidence="1">The sequence shown here is derived from an EMBL/GenBank/DDBJ whole genome shotgun (WGS) entry which is preliminary data.</text>
</comment>
<gene>
    <name evidence="1" type="ORF">S01H1_56078</name>
</gene>
<reference evidence="1" key="1">
    <citation type="journal article" date="2014" name="Front. Microbiol.">
        <title>High frequency of phylogenetically diverse reductive dehalogenase-homologous genes in deep subseafloor sedimentary metagenomes.</title>
        <authorList>
            <person name="Kawai M."/>
            <person name="Futagami T."/>
            <person name="Toyoda A."/>
            <person name="Takaki Y."/>
            <person name="Nishi S."/>
            <person name="Hori S."/>
            <person name="Arai W."/>
            <person name="Tsubouchi T."/>
            <person name="Morono Y."/>
            <person name="Uchiyama I."/>
            <person name="Ito T."/>
            <person name="Fujiyama A."/>
            <person name="Inagaki F."/>
            <person name="Takami H."/>
        </authorList>
    </citation>
    <scope>NUCLEOTIDE SEQUENCE</scope>
    <source>
        <strain evidence="1">Expedition CK06-06</strain>
    </source>
</reference>
<protein>
    <submittedName>
        <fullName evidence="1">Uncharacterized protein</fullName>
    </submittedName>
</protein>